<evidence type="ECO:0000313" key="10">
    <source>
        <dbReference type="Proteomes" id="UP000076079"/>
    </source>
</evidence>
<proteinExistence type="predicted"/>
<evidence type="ECO:0000256" key="5">
    <source>
        <dbReference type="PROSITE-ProRule" id="PRU00169"/>
    </source>
</evidence>
<dbReference type="GO" id="GO:0005524">
    <property type="term" value="F:ATP binding"/>
    <property type="evidence" value="ECO:0007669"/>
    <property type="project" value="UniProtKB-KW"/>
</dbReference>
<keyword evidence="6" id="KW-0175">Coiled coil</keyword>
<dbReference type="InterPro" id="IPR027417">
    <property type="entry name" value="P-loop_NTPase"/>
</dbReference>
<dbReference type="InterPro" id="IPR025944">
    <property type="entry name" value="Sigma_54_int_dom_CS"/>
</dbReference>
<dbReference type="InterPro" id="IPR011006">
    <property type="entry name" value="CheY-like_superfamily"/>
</dbReference>
<dbReference type="PROSITE" id="PS00688">
    <property type="entry name" value="SIGMA54_INTERACT_3"/>
    <property type="match status" value="1"/>
</dbReference>
<dbReference type="InterPro" id="IPR002197">
    <property type="entry name" value="HTH_Fis"/>
</dbReference>
<reference evidence="9 10" key="1">
    <citation type="journal article" date="2016" name="Genome Announc.">
        <title>First Complete Genome Sequence of a Subdivision 6 Acidobacterium Strain.</title>
        <authorList>
            <person name="Huang S."/>
            <person name="Vieira S."/>
            <person name="Bunk B."/>
            <person name="Riedel T."/>
            <person name="Sproer C."/>
            <person name="Overmann J."/>
        </authorList>
    </citation>
    <scope>NUCLEOTIDE SEQUENCE [LARGE SCALE GENOMIC DNA]</scope>
    <source>
        <strain evidence="10">DSM 100886 HEG_-6_39</strain>
    </source>
</reference>
<dbReference type="Pfam" id="PF25601">
    <property type="entry name" value="AAA_lid_14"/>
    <property type="match status" value="1"/>
</dbReference>
<keyword evidence="10" id="KW-1185">Reference proteome</keyword>
<protein>
    <submittedName>
        <fullName evidence="9">Transcriptional regulatory protein ZraR</fullName>
    </submittedName>
</protein>
<dbReference type="InterPro" id="IPR003593">
    <property type="entry name" value="AAA+_ATPase"/>
</dbReference>
<dbReference type="SUPFAM" id="SSF52172">
    <property type="entry name" value="CheY-like"/>
    <property type="match status" value="1"/>
</dbReference>
<evidence type="ECO:0000259" key="7">
    <source>
        <dbReference type="PROSITE" id="PS50045"/>
    </source>
</evidence>
<dbReference type="PANTHER" id="PTHR32071">
    <property type="entry name" value="TRANSCRIPTIONAL REGULATORY PROTEIN"/>
    <property type="match status" value="1"/>
</dbReference>
<dbReference type="Pfam" id="PF00072">
    <property type="entry name" value="Response_reg"/>
    <property type="match status" value="1"/>
</dbReference>
<dbReference type="Pfam" id="PF00158">
    <property type="entry name" value="Sigma54_activat"/>
    <property type="match status" value="1"/>
</dbReference>
<dbReference type="InterPro" id="IPR058031">
    <property type="entry name" value="AAA_lid_NorR"/>
</dbReference>
<dbReference type="Gene3D" id="3.40.50.2300">
    <property type="match status" value="1"/>
</dbReference>
<dbReference type="PROSITE" id="PS50110">
    <property type="entry name" value="RESPONSE_REGULATORY"/>
    <property type="match status" value="1"/>
</dbReference>
<dbReference type="InterPro" id="IPR025662">
    <property type="entry name" value="Sigma_54_int_dom_ATP-bd_1"/>
</dbReference>
<keyword evidence="1" id="KW-0547">Nucleotide-binding</keyword>
<dbReference type="PROSITE" id="PS00675">
    <property type="entry name" value="SIGMA54_INTERACT_1"/>
    <property type="match status" value="1"/>
</dbReference>
<dbReference type="GO" id="GO:0000160">
    <property type="term" value="P:phosphorelay signal transduction system"/>
    <property type="evidence" value="ECO:0007669"/>
    <property type="project" value="InterPro"/>
</dbReference>
<dbReference type="RefSeq" id="WP_110174186.1">
    <property type="nucleotide sequence ID" value="NZ_CP015136.1"/>
</dbReference>
<keyword evidence="2" id="KW-0067">ATP-binding</keyword>
<evidence type="ECO:0000259" key="8">
    <source>
        <dbReference type="PROSITE" id="PS50110"/>
    </source>
</evidence>
<evidence type="ECO:0000256" key="6">
    <source>
        <dbReference type="SAM" id="Coils"/>
    </source>
</evidence>
<dbReference type="PATRIC" id="fig|1813736.3.peg.6343"/>
<dbReference type="SMART" id="SM00448">
    <property type="entry name" value="REC"/>
    <property type="match status" value="1"/>
</dbReference>
<evidence type="ECO:0000256" key="4">
    <source>
        <dbReference type="ARBA" id="ARBA00023163"/>
    </source>
</evidence>
<dbReference type="InterPro" id="IPR009057">
    <property type="entry name" value="Homeodomain-like_sf"/>
</dbReference>
<keyword evidence="3" id="KW-0805">Transcription regulation</keyword>
<dbReference type="OrthoDB" id="9803970at2"/>
<keyword evidence="4" id="KW-0804">Transcription</keyword>
<dbReference type="SUPFAM" id="SSF52540">
    <property type="entry name" value="P-loop containing nucleoside triphosphate hydrolases"/>
    <property type="match status" value="1"/>
</dbReference>
<dbReference type="AlphaFoldDB" id="A0A143PWX6"/>
<feature type="coiled-coil region" evidence="6">
    <location>
        <begin position="115"/>
        <end position="142"/>
    </location>
</feature>
<dbReference type="GO" id="GO:0043565">
    <property type="term" value="F:sequence-specific DNA binding"/>
    <property type="evidence" value="ECO:0007669"/>
    <property type="project" value="InterPro"/>
</dbReference>
<keyword evidence="5" id="KW-0597">Phosphoprotein</keyword>
<dbReference type="Proteomes" id="UP000076079">
    <property type="component" value="Chromosome"/>
</dbReference>
<dbReference type="InterPro" id="IPR001789">
    <property type="entry name" value="Sig_transdc_resp-reg_receiver"/>
</dbReference>
<feature type="domain" description="Sigma-54 factor interaction" evidence="7">
    <location>
        <begin position="144"/>
        <end position="373"/>
    </location>
</feature>
<evidence type="ECO:0000313" key="9">
    <source>
        <dbReference type="EMBL" id="AMY12756.1"/>
    </source>
</evidence>
<organism evidence="9 10">
    <name type="scientific">Luteitalea pratensis</name>
    <dbReference type="NCBI Taxonomy" id="1855912"/>
    <lineage>
        <taxon>Bacteria</taxon>
        <taxon>Pseudomonadati</taxon>
        <taxon>Acidobacteriota</taxon>
        <taxon>Vicinamibacteria</taxon>
        <taxon>Vicinamibacterales</taxon>
        <taxon>Vicinamibacteraceae</taxon>
        <taxon>Luteitalea</taxon>
    </lineage>
</organism>
<dbReference type="STRING" id="1855912.LuPra_06038"/>
<dbReference type="Gene3D" id="1.10.10.60">
    <property type="entry name" value="Homeodomain-like"/>
    <property type="match status" value="1"/>
</dbReference>
<feature type="modified residue" description="4-aspartylphosphate" evidence="5">
    <location>
        <position position="55"/>
    </location>
</feature>
<gene>
    <name evidence="9" type="primary">zraR_25</name>
    <name evidence="9" type="ORF">LuPra_06038</name>
</gene>
<dbReference type="SMART" id="SM00382">
    <property type="entry name" value="AAA"/>
    <property type="match status" value="1"/>
</dbReference>
<dbReference type="PANTHER" id="PTHR32071:SF113">
    <property type="entry name" value="ALGINATE BIOSYNTHESIS TRANSCRIPTIONAL REGULATORY PROTEIN ALGB"/>
    <property type="match status" value="1"/>
</dbReference>
<feature type="domain" description="Response regulatory" evidence="8">
    <location>
        <begin position="7"/>
        <end position="120"/>
    </location>
</feature>
<reference evidence="10" key="2">
    <citation type="submission" date="2016-04" db="EMBL/GenBank/DDBJ databases">
        <title>First Complete Genome Sequence of a Subdivision 6 Acidobacterium.</title>
        <authorList>
            <person name="Huang S."/>
            <person name="Vieira S."/>
            <person name="Bunk B."/>
            <person name="Riedel T."/>
            <person name="Sproeer C."/>
            <person name="Overmann J."/>
        </authorList>
    </citation>
    <scope>NUCLEOTIDE SEQUENCE [LARGE SCALE GENOMIC DNA]</scope>
    <source>
        <strain evidence="10">DSM 100886 HEG_-6_39</strain>
    </source>
</reference>
<evidence type="ECO:0000256" key="1">
    <source>
        <dbReference type="ARBA" id="ARBA00022741"/>
    </source>
</evidence>
<dbReference type="Pfam" id="PF02954">
    <property type="entry name" value="HTH_8"/>
    <property type="match status" value="1"/>
</dbReference>
<dbReference type="PROSITE" id="PS50045">
    <property type="entry name" value="SIGMA54_INTERACT_4"/>
    <property type="match status" value="1"/>
</dbReference>
<dbReference type="EMBL" id="CP015136">
    <property type="protein sequence ID" value="AMY12756.1"/>
    <property type="molecule type" value="Genomic_DNA"/>
</dbReference>
<dbReference type="GO" id="GO:0006355">
    <property type="term" value="P:regulation of DNA-templated transcription"/>
    <property type="evidence" value="ECO:0007669"/>
    <property type="project" value="InterPro"/>
</dbReference>
<dbReference type="InterPro" id="IPR002078">
    <property type="entry name" value="Sigma_54_int"/>
</dbReference>
<name>A0A143PWX6_LUTPR</name>
<dbReference type="Gene3D" id="3.40.50.300">
    <property type="entry name" value="P-loop containing nucleotide triphosphate hydrolases"/>
    <property type="match status" value="1"/>
</dbReference>
<evidence type="ECO:0000256" key="3">
    <source>
        <dbReference type="ARBA" id="ARBA00023015"/>
    </source>
</evidence>
<dbReference type="KEGG" id="abac:LuPra_06038"/>
<dbReference type="FunFam" id="3.40.50.300:FF:000006">
    <property type="entry name" value="DNA-binding transcriptional regulator NtrC"/>
    <property type="match status" value="1"/>
</dbReference>
<dbReference type="Gene3D" id="1.10.8.60">
    <property type="match status" value="1"/>
</dbReference>
<dbReference type="SUPFAM" id="SSF46689">
    <property type="entry name" value="Homeodomain-like"/>
    <property type="match status" value="1"/>
</dbReference>
<sequence length="462" mass="51939">MAPALKTILIVDDDEGMRDTLMAILKRDYRVLSVSSAEDGLSRLRQTRVDLMLLDVRLPGIGGLELLRQVREQRDEVEVIMISAITDVETAVQAMKLGAYHYITKEFDYDALRALVRNASERQDLRNRVESLTAQVQAQDEEFVTGTSATMKAVVSLVQKVARLDSTVLITGESGTGKEMLARRIHAESDRRKGPFIAVNLAAVPSELVESTLFGHERGSFTGAVRQQLGKFELANSGTLFLDEIGDLRLELQAKLLRAIQEDEIERVGGRHPIQVDFRLVVATNADLSEAVRQGRFREDLFYRINVIPARLPALRDRKEDLGQLLDVFIRRYALRFRKVVRGIEPSAFAVLERYAWPGNIRELQNLAERMVAVCDKAEITEADLPLEVQLAALEALTADQGESVLDQAVAAFERSYLLKALEKGEWNIAATARQLRLPLSTLKHRMGRLRLTDVTRRLRDA</sequence>
<evidence type="ECO:0000256" key="2">
    <source>
        <dbReference type="ARBA" id="ARBA00022840"/>
    </source>
</evidence>
<dbReference type="CDD" id="cd00009">
    <property type="entry name" value="AAA"/>
    <property type="match status" value="1"/>
</dbReference>
<accession>A0A143PWX6</accession>